<dbReference type="InterPro" id="IPR001867">
    <property type="entry name" value="OmpR/PhoB-type_DNA-bd"/>
</dbReference>
<dbReference type="Proteomes" id="UP000654482">
    <property type="component" value="Unassembled WGS sequence"/>
</dbReference>
<feature type="modified residue" description="4-aspartylphosphate" evidence="2">
    <location>
        <position position="402"/>
    </location>
</feature>
<feature type="modified residue" description="4-aspartylphosphate" evidence="2">
    <location>
        <position position="51"/>
    </location>
</feature>
<proteinExistence type="predicted"/>
<dbReference type="SMART" id="SM00448">
    <property type="entry name" value="REC"/>
    <property type="match status" value="3"/>
</dbReference>
<dbReference type="PROSITE" id="PS51755">
    <property type="entry name" value="OMPR_PHOB"/>
    <property type="match status" value="1"/>
</dbReference>
<feature type="modified residue" description="4-aspartylphosphate" evidence="2">
    <location>
        <position position="527"/>
    </location>
</feature>
<reference evidence="6" key="1">
    <citation type="submission" date="2020-10" db="EMBL/GenBank/DDBJ databases">
        <authorList>
            <person name="Castelo-Branco R."/>
            <person name="Eusebio N."/>
            <person name="Adriana R."/>
            <person name="Vieira A."/>
            <person name="Brugerolle De Fraissinette N."/>
            <person name="Rezende De Castro R."/>
            <person name="Schneider M.P."/>
            <person name="Vasconcelos V."/>
            <person name="Leao P.N."/>
        </authorList>
    </citation>
    <scope>NUCLEOTIDE SEQUENCE</scope>
    <source>
        <strain evidence="6">LEGE 07157</strain>
    </source>
</reference>
<dbReference type="SUPFAM" id="SSF46894">
    <property type="entry name" value="C-terminal effector domain of the bipartite response regulators"/>
    <property type="match status" value="1"/>
</dbReference>
<protein>
    <submittedName>
        <fullName evidence="6">Response regulator</fullName>
    </submittedName>
</protein>
<comment type="caution">
    <text evidence="6">The sequence shown here is derived from an EMBL/GenBank/DDBJ whole genome shotgun (WGS) entry which is preliminary data.</text>
</comment>
<evidence type="ECO:0000313" key="7">
    <source>
        <dbReference type="Proteomes" id="UP000654482"/>
    </source>
</evidence>
<dbReference type="CDD" id="cd19935">
    <property type="entry name" value="REC_OmpR_CusR-like"/>
    <property type="match status" value="1"/>
</dbReference>
<dbReference type="SUPFAM" id="SSF52172">
    <property type="entry name" value="CheY-like"/>
    <property type="match status" value="3"/>
</dbReference>
<evidence type="ECO:0000256" key="2">
    <source>
        <dbReference type="PROSITE-ProRule" id="PRU00169"/>
    </source>
</evidence>
<dbReference type="CDD" id="cd00383">
    <property type="entry name" value="trans_reg_C"/>
    <property type="match status" value="1"/>
</dbReference>
<dbReference type="Pfam" id="PF00072">
    <property type="entry name" value="Response_reg"/>
    <property type="match status" value="3"/>
</dbReference>
<dbReference type="PANTHER" id="PTHR48111:SF15">
    <property type="entry name" value="OMPR SUBFAMILY"/>
    <property type="match status" value="1"/>
</dbReference>
<feature type="DNA-binding region" description="OmpR/PhoB-type" evidence="3">
    <location>
        <begin position="124"/>
        <end position="223"/>
    </location>
</feature>
<dbReference type="Pfam" id="PF00486">
    <property type="entry name" value="Trans_reg_C"/>
    <property type="match status" value="1"/>
</dbReference>
<dbReference type="EMBL" id="JADEWZ010000001">
    <property type="protein sequence ID" value="MBE9114315.1"/>
    <property type="molecule type" value="Genomic_DNA"/>
</dbReference>
<dbReference type="Gene3D" id="6.10.250.690">
    <property type="match status" value="1"/>
</dbReference>
<feature type="domain" description="Response regulatory" evidence="4">
    <location>
        <begin position="478"/>
        <end position="594"/>
    </location>
</feature>
<dbReference type="PANTHER" id="PTHR48111">
    <property type="entry name" value="REGULATOR OF RPOS"/>
    <property type="match status" value="1"/>
</dbReference>
<gene>
    <name evidence="6" type="ORF">IQ249_00240</name>
</gene>
<dbReference type="AlphaFoldDB" id="A0A8J7AZN6"/>
<dbReference type="GO" id="GO:0032993">
    <property type="term" value="C:protein-DNA complex"/>
    <property type="evidence" value="ECO:0007669"/>
    <property type="project" value="TreeGrafter"/>
</dbReference>
<feature type="domain" description="OmpR/PhoB-type" evidence="5">
    <location>
        <begin position="124"/>
        <end position="223"/>
    </location>
</feature>
<dbReference type="InterPro" id="IPR036641">
    <property type="entry name" value="HPT_dom_sf"/>
</dbReference>
<dbReference type="Gene3D" id="3.40.50.2300">
    <property type="match status" value="3"/>
</dbReference>
<evidence type="ECO:0000313" key="6">
    <source>
        <dbReference type="EMBL" id="MBE9114315.1"/>
    </source>
</evidence>
<accession>A0A8J7AZN6</accession>
<evidence type="ECO:0000256" key="1">
    <source>
        <dbReference type="ARBA" id="ARBA00023125"/>
    </source>
</evidence>
<sequence>MRILLVEDDDNTAQLLVRVLADRHYLVDRAEDGEMGWDFAETFEYDLILLDVVLPKLNGIDFCQKRRKIGDRTPILLLTAQDNSTEKVEGLDAGADDYLVKPFNCEELLARVRALLRRGNDALPPAIEWGALRLDPSGCTVTYRGKLLKLTAKEYQLLELFLRNPHRVFSQSALLDRLWSFDEPPSETAVRTQIKGLRQKLKRVGASASLIETIYGLGYRLNGKGEPSEKSQPQAPAGDKNYLQTIWQQNKSKYLDRVAVIDRAIANPQDVKIQDALREAHTLVGALGIFGLHGASQQARAVEQMLKGKDNWTTQQENLLFQHLALLRKEIEWGEQNVQPHSPMSQSAIANKRLLIVDDDAALVRVLTAAAIAQGMEVETASDLAQARDILQHQHLDIVLLDLGFPDSTESGLALLTELVRSHPNLPTLVFTAKESFATRVKVARLGGRGFLHKTISPSEVMNAIARVLHCTEPPLAKVLIVDRDPQLLDRLRTLLEPWGLRVILLDDPQQFWQVLKSTHPDLLILDVEMPEFDSIDLCQVVRNDPQWQDLPILILSAHRDSKTVQRVFFAGADDYIPKPIVEPELIARVFNRLERSQLRRTMVAERLTARRERALSQVRRD</sequence>
<evidence type="ECO:0000259" key="4">
    <source>
        <dbReference type="PROSITE" id="PS50110"/>
    </source>
</evidence>
<keyword evidence="7" id="KW-1185">Reference proteome</keyword>
<dbReference type="Gene3D" id="1.20.120.160">
    <property type="entry name" value="HPT domain"/>
    <property type="match status" value="1"/>
</dbReference>
<dbReference type="InterPro" id="IPR008207">
    <property type="entry name" value="Sig_transdc_His_kin_Hpt_dom"/>
</dbReference>
<dbReference type="SMART" id="SM00862">
    <property type="entry name" value="Trans_reg_C"/>
    <property type="match status" value="1"/>
</dbReference>
<dbReference type="InterPro" id="IPR001789">
    <property type="entry name" value="Sig_transdc_resp-reg_receiver"/>
</dbReference>
<dbReference type="GO" id="GO:0000156">
    <property type="term" value="F:phosphorelay response regulator activity"/>
    <property type="evidence" value="ECO:0007669"/>
    <property type="project" value="TreeGrafter"/>
</dbReference>
<evidence type="ECO:0000256" key="3">
    <source>
        <dbReference type="PROSITE-ProRule" id="PRU01091"/>
    </source>
</evidence>
<feature type="domain" description="Response regulatory" evidence="4">
    <location>
        <begin position="353"/>
        <end position="469"/>
    </location>
</feature>
<dbReference type="InterPro" id="IPR039420">
    <property type="entry name" value="WalR-like"/>
</dbReference>
<dbReference type="GO" id="GO:0005829">
    <property type="term" value="C:cytosol"/>
    <property type="evidence" value="ECO:0007669"/>
    <property type="project" value="TreeGrafter"/>
</dbReference>
<dbReference type="InterPro" id="IPR036388">
    <property type="entry name" value="WH-like_DNA-bd_sf"/>
</dbReference>
<dbReference type="Pfam" id="PF01627">
    <property type="entry name" value="Hpt"/>
    <property type="match status" value="1"/>
</dbReference>
<dbReference type="GO" id="GO:0006355">
    <property type="term" value="P:regulation of DNA-templated transcription"/>
    <property type="evidence" value="ECO:0007669"/>
    <property type="project" value="InterPro"/>
</dbReference>
<keyword evidence="1 3" id="KW-0238">DNA-binding</keyword>
<dbReference type="GO" id="GO:0000976">
    <property type="term" value="F:transcription cis-regulatory region binding"/>
    <property type="evidence" value="ECO:0007669"/>
    <property type="project" value="TreeGrafter"/>
</dbReference>
<dbReference type="CDD" id="cd00156">
    <property type="entry name" value="REC"/>
    <property type="match status" value="2"/>
</dbReference>
<keyword evidence="2" id="KW-0597">Phosphoprotein</keyword>
<dbReference type="InterPro" id="IPR011006">
    <property type="entry name" value="CheY-like_superfamily"/>
</dbReference>
<dbReference type="InterPro" id="IPR016032">
    <property type="entry name" value="Sig_transdc_resp-reg_C-effctor"/>
</dbReference>
<name>A0A8J7AZN6_9CYAN</name>
<evidence type="ECO:0000259" key="5">
    <source>
        <dbReference type="PROSITE" id="PS51755"/>
    </source>
</evidence>
<dbReference type="PROSITE" id="PS50110">
    <property type="entry name" value="RESPONSE_REGULATORY"/>
    <property type="match status" value="3"/>
</dbReference>
<dbReference type="RefSeq" id="WP_194027405.1">
    <property type="nucleotide sequence ID" value="NZ_JADEWZ010000001.1"/>
</dbReference>
<feature type="domain" description="Response regulatory" evidence="4">
    <location>
        <begin position="2"/>
        <end position="116"/>
    </location>
</feature>
<dbReference type="Gene3D" id="1.10.10.10">
    <property type="entry name" value="Winged helix-like DNA-binding domain superfamily/Winged helix DNA-binding domain"/>
    <property type="match status" value="1"/>
</dbReference>
<organism evidence="6 7">
    <name type="scientific">Lusitaniella coriacea LEGE 07157</name>
    <dbReference type="NCBI Taxonomy" id="945747"/>
    <lineage>
        <taxon>Bacteria</taxon>
        <taxon>Bacillati</taxon>
        <taxon>Cyanobacteriota</taxon>
        <taxon>Cyanophyceae</taxon>
        <taxon>Spirulinales</taxon>
        <taxon>Lusitaniellaceae</taxon>
        <taxon>Lusitaniella</taxon>
    </lineage>
</organism>
<dbReference type="SUPFAM" id="SSF47226">
    <property type="entry name" value="Histidine-containing phosphotransfer domain, HPT domain"/>
    <property type="match status" value="1"/>
</dbReference>